<dbReference type="GO" id="GO:0030003">
    <property type="term" value="P:intracellular monoatomic cation homeostasis"/>
    <property type="evidence" value="ECO:0007669"/>
    <property type="project" value="TreeGrafter"/>
</dbReference>
<proteinExistence type="predicted"/>
<evidence type="ECO:0000256" key="7">
    <source>
        <dbReference type="PROSITE-ProRule" id="PRU01094"/>
    </source>
</evidence>
<name>A0AAD8M023_9APIA</name>
<sequence length="680" mass="78878">MSLMEFMLPKMVPSTIQDKLKEQETMRKNIKAKLEYVRFLQDTTIEMVKQILNQSGDIKQTAEELDVFMDKIKRGATISSEEIMDFTKLFNNEVTLDNISRSRLVNICKYLGITAHGADTYLCFMVQERLKCENIRDLDIRKLYKVRTNYTSSSMLQQDDILIIAFGVESLSEAQIREDCRERGMIESHSVEDMRLQLSDWLNLSVNHSILSAILILSRPFAVTRRLKSEVIVLATLCSLPQEVVNSLGTSLPFKDHVKQRRRELQHLEMQDALIKVNTKIDFFCFFIFLEKNDFYNSKRKNTSQARSSYQVQARLKGQLNHIRTNLTETYNDLYGIRNESMSLFTGQVHNGSGLLRRYLTSIRAGSGRKFVSKSCTTEVDSVFKNNLFRRLFYSEALHKRKDENYYSRNMKDVPKGNNRKLEIRENPTSTIYKVKEEINGGSISNPSMSSMSSAKKGMQVETQDKDELTDIKEGDVINLRDLLFTENRDYLIKYNDQKVRAEQLEGKAMLIYFVPVYLDLSYPFTDERLRYLDSEDDEAAKQLSLETLLGSPLRDYVISNKGDRVPIHTLKDKVVALYFYEDGLTDDKLTIKLKMAYMGCAKTKENFEMTWLGRKDLLHLLFLGPMIRSKLEMLRDPITVARVKHRLEFLPNFHPLLELMIPNRKIPFSQLLTSNRVGG</sequence>
<dbReference type="GO" id="GO:0005743">
    <property type="term" value="C:mitochondrial inner membrane"/>
    <property type="evidence" value="ECO:0007669"/>
    <property type="project" value="UniProtKB-SubCell"/>
</dbReference>
<dbReference type="InterPro" id="IPR044202">
    <property type="entry name" value="LETM1/MDM38-like"/>
</dbReference>
<evidence type="ECO:0000313" key="10">
    <source>
        <dbReference type="Proteomes" id="UP001237642"/>
    </source>
</evidence>
<keyword evidence="2" id="KW-0812">Transmembrane</keyword>
<dbReference type="Pfam" id="PF07766">
    <property type="entry name" value="LETM1_RBD"/>
    <property type="match status" value="2"/>
</dbReference>
<feature type="domain" description="Letm1 RBD" evidence="8">
    <location>
        <begin position="28"/>
        <end position="267"/>
    </location>
</feature>
<dbReference type="PANTHER" id="PTHR14009:SF31">
    <property type="entry name" value="MITOCHONDRIAL PROTON_CALCIUM EXCHANGER PROTEIN"/>
    <property type="match status" value="1"/>
</dbReference>
<dbReference type="AlphaFoldDB" id="A0AAD8M023"/>
<dbReference type="PANTHER" id="PTHR14009">
    <property type="entry name" value="LEUCINE ZIPPER-EF-HAND CONTAINING TRANSMEMBRANE PROTEIN"/>
    <property type="match status" value="1"/>
</dbReference>
<keyword evidence="6" id="KW-0472">Membrane</keyword>
<comment type="caution">
    <text evidence="9">The sequence shown here is derived from an EMBL/GenBank/DDBJ whole genome shotgun (WGS) entry which is preliminary data.</text>
</comment>
<evidence type="ECO:0000256" key="1">
    <source>
        <dbReference type="ARBA" id="ARBA00004434"/>
    </source>
</evidence>
<evidence type="ECO:0000256" key="3">
    <source>
        <dbReference type="ARBA" id="ARBA00022792"/>
    </source>
</evidence>
<comment type="subcellular location">
    <subcellularLocation>
        <location evidence="1">Mitochondrion inner membrane</location>
        <topology evidence="1">Single-pass membrane protein</topology>
    </subcellularLocation>
</comment>
<dbReference type="Proteomes" id="UP001237642">
    <property type="component" value="Unassembled WGS sequence"/>
</dbReference>
<gene>
    <name evidence="9" type="ORF">POM88_047965</name>
</gene>
<evidence type="ECO:0000256" key="2">
    <source>
        <dbReference type="ARBA" id="ARBA00022692"/>
    </source>
</evidence>
<dbReference type="InterPro" id="IPR033122">
    <property type="entry name" value="LETM1-like_RBD"/>
</dbReference>
<keyword evidence="3" id="KW-0999">Mitochondrion inner membrane</keyword>
<keyword evidence="4" id="KW-1133">Transmembrane helix</keyword>
<evidence type="ECO:0000256" key="5">
    <source>
        <dbReference type="ARBA" id="ARBA00023128"/>
    </source>
</evidence>
<dbReference type="EMBL" id="JAUIZM010000011">
    <property type="protein sequence ID" value="KAK1354709.1"/>
    <property type="molecule type" value="Genomic_DNA"/>
</dbReference>
<organism evidence="9 10">
    <name type="scientific">Heracleum sosnowskyi</name>
    <dbReference type="NCBI Taxonomy" id="360622"/>
    <lineage>
        <taxon>Eukaryota</taxon>
        <taxon>Viridiplantae</taxon>
        <taxon>Streptophyta</taxon>
        <taxon>Embryophyta</taxon>
        <taxon>Tracheophyta</taxon>
        <taxon>Spermatophyta</taxon>
        <taxon>Magnoliopsida</taxon>
        <taxon>eudicotyledons</taxon>
        <taxon>Gunneridae</taxon>
        <taxon>Pentapetalae</taxon>
        <taxon>asterids</taxon>
        <taxon>campanulids</taxon>
        <taxon>Apiales</taxon>
        <taxon>Apiaceae</taxon>
        <taxon>Apioideae</taxon>
        <taxon>apioid superclade</taxon>
        <taxon>Tordylieae</taxon>
        <taxon>Tordyliinae</taxon>
        <taxon>Heracleum</taxon>
    </lineage>
</organism>
<keyword evidence="10" id="KW-1185">Reference proteome</keyword>
<evidence type="ECO:0000256" key="4">
    <source>
        <dbReference type="ARBA" id="ARBA00022989"/>
    </source>
</evidence>
<evidence type="ECO:0000259" key="8">
    <source>
        <dbReference type="PROSITE" id="PS51758"/>
    </source>
</evidence>
<dbReference type="GO" id="GO:0043022">
    <property type="term" value="F:ribosome binding"/>
    <property type="evidence" value="ECO:0007669"/>
    <property type="project" value="InterPro"/>
</dbReference>
<evidence type="ECO:0000313" key="9">
    <source>
        <dbReference type="EMBL" id="KAK1354709.1"/>
    </source>
</evidence>
<keyword evidence="5 7" id="KW-0496">Mitochondrion</keyword>
<dbReference type="PROSITE" id="PS51758">
    <property type="entry name" value="LETM1_RBD"/>
    <property type="match status" value="1"/>
</dbReference>
<accession>A0AAD8M023</accession>
<evidence type="ECO:0000256" key="6">
    <source>
        <dbReference type="ARBA" id="ARBA00023136"/>
    </source>
</evidence>
<reference evidence="9" key="1">
    <citation type="submission" date="2023-02" db="EMBL/GenBank/DDBJ databases">
        <title>Genome of toxic invasive species Heracleum sosnowskyi carries increased number of genes despite the absence of recent whole-genome duplications.</title>
        <authorList>
            <person name="Schelkunov M."/>
            <person name="Shtratnikova V."/>
            <person name="Makarenko M."/>
            <person name="Klepikova A."/>
            <person name="Omelchenko D."/>
            <person name="Novikova G."/>
            <person name="Obukhova E."/>
            <person name="Bogdanov V."/>
            <person name="Penin A."/>
            <person name="Logacheva M."/>
        </authorList>
    </citation>
    <scope>NUCLEOTIDE SEQUENCE</scope>
    <source>
        <strain evidence="9">Hsosn_3</strain>
        <tissue evidence="9">Leaf</tissue>
    </source>
</reference>
<reference evidence="9" key="2">
    <citation type="submission" date="2023-05" db="EMBL/GenBank/DDBJ databases">
        <authorList>
            <person name="Schelkunov M.I."/>
        </authorList>
    </citation>
    <scope>NUCLEOTIDE SEQUENCE</scope>
    <source>
        <strain evidence="9">Hsosn_3</strain>
        <tissue evidence="9">Leaf</tissue>
    </source>
</reference>
<protein>
    <recommendedName>
        <fullName evidence="8">Letm1 RBD domain-containing protein</fullName>
    </recommendedName>
</protein>